<dbReference type="EMBL" id="ML977603">
    <property type="protein sequence ID" value="KAF1998563.1"/>
    <property type="molecule type" value="Genomic_DNA"/>
</dbReference>
<feature type="compositionally biased region" description="Pro residues" evidence="1">
    <location>
        <begin position="11"/>
        <end position="21"/>
    </location>
</feature>
<dbReference type="AlphaFoldDB" id="A0A6A5W9I5"/>
<evidence type="ECO:0000313" key="2">
    <source>
        <dbReference type="EMBL" id="KAF1998563.1"/>
    </source>
</evidence>
<keyword evidence="3" id="KW-1185">Reference proteome</keyword>
<accession>A0A6A5W9I5</accession>
<reference evidence="2" key="1">
    <citation type="journal article" date="2020" name="Stud. Mycol.">
        <title>101 Dothideomycetes genomes: a test case for predicting lifestyles and emergence of pathogens.</title>
        <authorList>
            <person name="Haridas S."/>
            <person name="Albert R."/>
            <person name="Binder M."/>
            <person name="Bloem J."/>
            <person name="Labutti K."/>
            <person name="Salamov A."/>
            <person name="Andreopoulos B."/>
            <person name="Baker S."/>
            <person name="Barry K."/>
            <person name="Bills G."/>
            <person name="Bluhm B."/>
            <person name="Cannon C."/>
            <person name="Castanera R."/>
            <person name="Culley D."/>
            <person name="Daum C."/>
            <person name="Ezra D."/>
            <person name="Gonzalez J."/>
            <person name="Henrissat B."/>
            <person name="Kuo A."/>
            <person name="Liang C."/>
            <person name="Lipzen A."/>
            <person name="Lutzoni F."/>
            <person name="Magnuson J."/>
            <person name="Mondo S."/>
            <person name="Nolan M."/>
            <person name="Ohm R."/>
            <person name="Pangilinan J."/>
            <person name="Park H.-J."/>
            <person name="Ramirez L."/>
            <person name="Alfaro M."/>
            <person name="Sun H."/>
            <person name="Tritt A."/>
            <person name="Yoshinaga Y."/>
            <person name="Zwiers L.-H."/>
            <person name="Turgeon B."/>
            <person name="Goodwin S."/>
            <person name="Spatafora J."/>
            <person name="Crous P."/>
            <person name="Grigoriev I."/>
        </authorList>
    </citation>
    <scope>NUCLEOTIDE SEQUENCE</scope>
    <source>
        <strain evidence="2">CBS 123094</strain>
    </source>
</reference>
<proteinExistence type="predicted"/>
<protein>
    <submittedName>
        <fullName evidence="2">Uncharacterized protein</fullName>
    </submittedName>
</protein>
<organism evidence="2 3">
    <name type="scientific">Amniculicola lignicola CBS 123094</name>
    <dbReference type="NCBI Taxonomy" id="1392246"/>
    <lineage>
        <taxon>Eukaryota</taxon>
        <taxon>Fungi</taxon>
        <taxon>Dikarya</taxon>
        <taxon>Ascomycota</taxon>
        <taxon>Pezizomycotina</taxon>
        <taxon>Dothideomycetes</taxon>
        <taxon>Pleosporomycetidae</taxon>
        <taxon>Pleosporales</taxon>
        <taxon>Amniculicolaceae</taxon>
        <taxon>Amniculicola</taxon>
    </lineage>
</organism>
<evidence type="ECO:0000256" key="1">
    <source>
        <dbReference type="SAM" id="MobiDB-lite"/>
    </source>
</evidence>
<sequence>MADRRATEAKPPVPLWDPPPPQKRKAISSGSGSEETAKRRQMAFKDDLLPGEIISERSNKPPTMHYTSKMITVKEPMGPYRLKQGQILISDVFETARDKNVPVGRNLVPSEAGPVSIKRRLVLLASLSNDQGIGCCVMTNTNRGLKTLRYRRQSTRESFIPLRDIAKGNRQDNDSLNYPMYVRNPWRVIPETAYADTAYPVVVHFHMELTHVGYIGQEDLRRFYRVKDHTEQLGRLYDPRLGVEQRGNTAYLDSQAAGSQTLDWVGRSTVGGSRDGSRAVSILGSTTAGSWTSISGSDLHRARHTYPFERTEGEDAEFAKIADMSAWPQR</sequence>
<gene>
    <name evidence="2" type="ORF">P154DRAFT_577907</name>
</gene>
<evidence type="ECO:0000313" key="3">
    <source>
        <dbReference type="Proteomes" id="UP000799779"/>
    </source>
</evidence>
<feature type="region of interest" description="Disordered" evidence="1">
    <location>
        <begin position="1"/>
        <end position="40"/>
    </location>
</feature>
<name>A0A6A5W9I5_9PLEO</name>
<dbReference type="Proteomes" id="UP000799779">
    <property type="component" value="Unassembled WGS sequence"/>
</dbReference>